<evidence type="ECO:0000313" key="3">
    <source>
        <dbReference type="Proteomes" id="UP000008311"/>
    </source>
</evidence>
<keyword evidence="3" id="KW-1185">Reference proteome</keyword>
<dbReference type="AlphaFoldDB" id="B9TAH8"/>
<dbReference type="InParanoid" id="B9TAH8"/>
<reference evidence="3" key="2">
    <citation type="journal article" date="2010" name="Nat. Biotechnol.">
        <title>Draft genome sequence of the oilseed species Ricinus communis.</title>
        <authorList>
            <person name="Chan A.P."/>
            <person name="Crabtree J."/>
            <person name="Zhao Q."/>
            <person name="Lorenzi H."/>
            <person name="Orvis J."/>
            <person name="Puiu D."/>
            <person name="Melake-Berhan A."/>
            <person name="Jones K.M."/>
            <person name="Redman J."/>
            <person name="Chen G."/>
            <person name="Cahoon E.B."/>
            <person name="Gedil M."/>
            <person name="Stanke M."/>
            <person name="Haas B.J."/>
            <person name="Wortman J.R."/>
            <person name="Fraser-Liggett C.M."/>
            <person name="Ravel J."/>
            <person name="Rabinowicz P.D."/>
        </authorList>
    </citation>
    <scope>NUCLEOTIDE SEQUENCE [LARGE SCALE GENOMIC DNA]</scope>
    <source>
        <strain evidence="3">cv. Hale</strain>
    </source>
</reference>
<organism evidence="3">
    <name type="scientific">Ricinus communis</name>
    <name type="common">Castor bean</name>
    <dbReference type="NCBI Taxonomy" id="3988"/>
    <lineage>
        <taxon>Eukaryota</taxon>
        <taxon>Viridiplantae</taxon>
        <taxon>Streptophyta</taxon>
        <taxon>Embryophyta</taxon>
        <taxon>Tracheophyta</taxon>
        <taxon>Spermatophyta</taxon>
        <taxon>Magnoliopsida</taxon>
        <taxon>eudicotyledons</taxon>
        <taxon>Gunneridae</taxon>
        <taxon>Pentapetalae</taxon>
        <taxon>rosids</taxon>
        <taxon>fabids</taxon>
        <taxon>Malpighiales</taxon>
        <taxon>Euphorbiaceae</taxon>
        <taxon>Acalyphoideae</taxon>
        <taxon>Acalypheae</taxon>
        <taxon>Ricinus</taxon>
    </lineage>
</organism>
<protein>
    <submittedName>
        <fullName evidence="2">Uncharacterized protein</fullName>
    </submittedName>
</protein>
<dbReference type="Proteomes" id="UP000008311">
    <property type="component" value="Unassembled WGS sequence"/>
</dbReference>
<dbReference type="EMBL" id="EQ981457">
    <property type="protein sequence ID" value="EEF24722.1"/>
    <property type="molecule type" value="Genomic_DNA"/>
</dbReference>
<sequence>MSRPFFMHIHIHSQTQRCTIRGWQRPTERGERMAQESTGSERTCGAAAWIIVE</sequence>
<evidence type="ECO:0000313" key="1">
    <source>
        <dbReference type="EMBL" id="EEF24722.1"/>
    </source>
</evidence>
<proteinExistence type="predicted"/>
<name>B9TAH8_RICCO</name>
<dbReference type="EMBL" id="EQ975763">
    <property type="protein sequence ID" value="EEF27134.1"/>
    <property type="molecule type" value="Genomic_DNA"/>
</dbReference>
<accession>B9TAH8</accession>
<reference evidence="2" key="1">
    <citation type="submission" date="2008-10" db="EMBL/GenBank/DDBJ databases">
        <authorList>
            <person name="Chan A."/>
            <person name="Puiu D."/>
            <person name="Melake A."/>
            <person name="Orvis J."/>
            <person name="Zhao Q."/>
            <person name="Wortman J."/>
            <person name="Utterback T."/>
            <person name="Rosovitz M.J."/>
            <person name="Inman J.M."/>
            <person name="Amedeo P."/>
            <person name="Schobel S."/>
            <person name="Galinsky K."/>
            <person name="Fraser C."/>
            <person name="Ravel J."/>
            <person name="Rabinowicz P."/>
        </authorList>
    </citation>
    <scope>NUCLEOTIDE SEQUENCE [LARGE SCALE GENOMIC DNA]</scope>
</reference>
<gene>
    <name evidence="1" type="ORF">RCOM_1990580</name>
    <name evidence="2" type="ORF">RCOM_2065500</name>
</gene>
<evidence type="ECO:0000313" key="2">
    <source>
        <dbReference type="EMBL" id="EEF27134.1"/>
    </source>
</evidence>